<dbReference type="RefSeq" id="WP_206868407.1">
    <property type="nucleotide sequence ID" value="NZ_BMBA01000001.1"/>
</dbReference>
<keyword evidence="1" id="KW-1133">Transmembrane helix</keyword>
<dbReference type="Proteomes" id="UP000663802">
    <property type="component" value="Unassembled WGS sequence"/>
</dbReference>
<comment type="caution">
    <text evidence="2">The sequence shown here is derived from an EMBL/GenBank/DDBJ whole genome shotgun (WGS) entry which is preliminary data.</text>
</comment>
<evidence type="ECO:0000313" key="3">
    <source>
        <dbReference type="Proteomes" id="UP000663802"/>
    </source>
</evidence>
<keyword evidence="1" id="KW-0472">Membrane</keyword>
<name>A0ABQ1E6S8_9CLOT</name>
<gene>
    <name evidence="2" type="ORF">CSC2_09600</name>
</gene>
<reference evidence="2 3" key="1">
    <citation type="journal article" date="2021" name="Int. J. Syst. Evol. Microbiol.">
        <title>Clostridium zeae sp. nov., isolated from corn silage.</title>
        <authorList>
            <person name="Kobayashi H."/>
            <person name="Tanizawa Y."/>
            <person name="Yagura M."/>
            <person name="Sakamoto M."/>
            <person name="Ohkuma M."/>
            <person name="Tohno M."/>
        </authorList>
    </citation>
    <scope>NUCLEOTIDE SEQUENCE [LARGE SCALE GENOMIC DNA]</scope>
    <source>
        <strain evidence="2 3">CSC2</strain>
    </source>
</reference>
<feature type="transmembrane region" description="Helical" evidence="1">
    <location>
        <begin position="407"/>
        <end position="425"/>
    </location>
</feature>
<dbReference type="PANTHER" id="PTHR30572">
    <property type="entry name" value="MEMBRANE COMPONENT OF TRANSPORTER-RELATED"/>
    <property type="match status" value="1"/>
</dbReference>
<keyword evidence="1" id="KW-0812">Transmembrane</keyword>
<keyword evidence="3" id="KW-1185">Reference proteome</keyword>
<evidence type="ECO:0000256" key="1">
    <source>
        <dbReference type="SAM" id="Phobius"/>
    </source>
</evidence>
<proteinExistence type="predicted"/>
<feature type="transmembrane region" description="Helical" evidence="1">
    <location>
        <begin position="319"/>
        <end position="343"/>
    </location>
</feature>
<feature type="transmembrane region" description="Helical" evidence="1">
    <location>
        <begin position="17"/>
        <end position="38"/>
    </location>
</feature>
<feature type="transmembrane region" description="Helical" evidence="1">
    <location>
        <begin position="363"/>
        <end position="387"/>
    </location>
</feature>
<organism evidence="2 3">
    <name type="scientific">Clostridium zeae</name>
    <dbReference type="NCBI Taxonomy" id="2759022"/>
    <lineage>
        <taxon>Bacteria</taxon>
        <taxon>Bacillati</taxon>
        <taxon>Bacillota</taxon>
        <taxon>Clostridia</taxon>
        <taxon>Eubacteriales</taxon>
        <taxon>Clostridiaceae</taxon>
        <taxon>Clostridium</taxon>
    </lineage>
</organism>
<evidence type="ECO:0000313" key="2">
    <source>
        <dbReference type="EMBL" id="GFZ30434.1"/>
    </source>
</evidence>
<dbReference type="InterPro" id="IPR050250">
    <property type="entry name" value="Macrolide_Exporter_MacB"/>
</dbReference>
<protein>
    <submittedName>
        <fullName evidence="2">ABC transporter permease</fullName>
    </submittedName>
</protein>
<sequence>MLNFNYALLGLAKRKRFVLLSVFQLSVSLLFLYSSIYLSNQVSFGNSKILKLFDNKIIFKMQNKDDYYDIVYRNEGDTEKYEQFDEYLKSSQKFKHVSYTQSLMAFSDFDGSSQFGPKYGGFSLNKENINFNGVYSLTLDDRYLDAFALKLDSGKLFQKTDYYRSINSKEITPIIMGSDYKEKFKLNDIVKFLENDVVKEAKVIGFIEKDQYFIADQMSFNNLTSLNKFILFPQRKLGVEAYNSVADDKLKAANYKLDVYNNITNSFIIIDNKYKGQEDEIANEIASKSRDMKFFNFKVYSVQKELDRFTQMFRDQNNIINTIFVIVLGICSIGIISNTIYSLRSKYKEFAVHIMSGASLFDIAIRVFYEILVLAVISGYVCYWFIIGVQKAGMIKFDTLAFIKLQVFNLLIAVLISIVPIMDVMKVQLNTLLKGKE</sequence>
<accession>A0ABQ1E6S8</accession>
<dbReference type="EMBL" id="BMBA01000001">
    <property type="protein sequence ID" value="GFZ30434.1"/>
    <property type="molecule type" value="Genomic_DNA"/>
</dbReference>
<dbReference type="PANTHER" id="PTHR30572:SF4">
    <property type="entry name" value="ABC TRANSPORTER PERMEASE YTRF"/>
    <property type="match status" value="1"/>
</dbReference>